<name>A0A5D0MI58_9BACT</name>
<evidence type="ECO:0000313" key="2">
    <source>
        <dbReference type="Proteomes" id="UP000324143"/>
    </source>
</evidence>
<proteinExistence type="predicted"/>
<comment type="caution">
    <text evidence="1">The sequence shown here is derived from an EMBL/GenBank/DDBJ whole genome shotgun (WGS) entry which is preliminary data.</text>
</comment>
<dbReference type="Proteomes" id="UP000324143">
    <property type="component" value="Unassembled WGS sequence"/>
</dbReference>
<accession>A0A5D0MI58</accession>
<dbReference type="AlphaFoldDB" id="A0A5D0MI58"/>
<evidence type="ECO:0000313" key="1">
    <source>
        <dbReference type="EMBL" id="TYB30269.1"/>
    </source>
</evidence>
<gene>
    <name evidence="1" type="ORF">FXF47_10070</name>
</gene>
<protein>
    <submittedName>
        <fullName evidence="1">Uncharacterized protein</fullName>
    </submittedName>
</protein>
<reference evidence="1" key="1">
    <citation type="submission" date="2019-08" db="EMBL/GenBank/DDBJ databases">
        <title>Genomic characterization of a novel candidate phylum (ARYD3) from a high temperature, high salinity tertiary oil reservoir in north central Oklahoma, USA.</title>
        <authorList>
            <person name="Youssef N.H."/>
            <person name="Yadav A."/>
            <person name="Elshahed M.S."/>
        </authorList>
    </citation>
    <scope>NUCLEOTIDE SEQUENCE [LARGE SCALE GENOMIC DNA]</scope>
    <source>
        <strain evidence="1">ARYD3</strain>
    </source>
</reference>
<organism evidence="1 2">
    <name type="scientific">Candidatus Mcinerneyibacterium aminivorans</name>
    <dbReference type="NCBI Taxonomy" id="2703815"/>
    <lineage>
        <taxon>Bacteria</taxon>
        <taxon>Candidatus Macinerneyibacteriota</taxon>
        <taxon>Candidatus Mcinerneyibacteria</taxon>
        <taxon>Candidatus Mcinerneyibacteriales</taxon>
        <taxon>Candidatus Mcinerneyibacteriaceae</taxon>
        <taxon>Candidatus Mcinerneyibacterium</taxon>
    </lineage>
</organism>
<dbReference type="EMBL" id="VSIX01000158">
    <property type="protein sequence ID" value="TYB30269.1"/>
    <property type="molecule type" value="Genomic_DNA"/>
</dbReference>
<keyword evidence="2" id="KW-1185">Reference proteome</keyword>
<sequence>MVNNIDEELARIKNFLDLKRDFSRKFFSLKKQNPEKIRDLLVNYDELLDHFKNSKYEKYFMEGFK</sequence>